<evidence type="ECO:0000256" key="2">
    <source>
        <dbReference type="ARBA" id="ARBA00023157"/>
    </source>
</evidence>
<dbReference type="Pfam" id="PF01630">
    <property type="entry name" value="Glyco_hydro_56"/>
    <property type="match status" value="1"/>
</dbReference>
<comment type="catalytic activity">
    <reaction evidence="3">
        <text>Random hydrolysis of (1-&gt;4)-linkages between N-acetyl-beta-D-glucosamine and D-glucuronate residues in hyaluronate.</text>
        <dbReference type="EC" id="3.2.1.35"/>
    </reaction>
</comment>
<keyword evidence="4" id="KW-1133">Transmembrane helix</keyword>
<name>A0AAN8FRG8_TRICO</name>
<dbReference type="GO" id="GO:0030214">
    <property type="term" value="P:hyaluronan catabolic process"/>
    <property type="evidence" value="ECO:0007669"/>
    <property type="project" value="TreeGrafter"/>
</dbReference>
<keyword evidence="4" id="KW-0472">Membrane</keyword>
<dbReference type="AlphaFoldDB" id="A0AAN8FRG8"/>
<gene>
    <name evidence="5" type="ORF">GCK32_014441</name>
</gene>
<evidence type="ECO:0000256" key="4">
    <source>
        <dbReference type="SAM" id="Phobius"/>
    </source>
</evidence>
<dbReference type="SUPFAM" id="SSF51445">
    <property type="entry name" value="(Trans)glycosidases"/>
    <property type="match status" value="1"/>
</dbReference>
<dbReference type="InterPro" id="IPR017853">
    <property type="entry name" value="GH"/>
</dbReference>
<keyword evidence="3" id="KW-0326">Glycosidase</keyword>
<keyword evidence="4" id="KW-0812">Transmembrane</keyword>
<dbReference type="EMBL" id="WIXE01002932">
    <property type="protein sequence ID" value="KAK5984401.1"/>
    <property type="molecule type" value="Genomic_DNA"/>
</dbReference>
<dbReference type="Proteomes" id="UP001331761">
    <property type="component" value="Unassembled WGS sequence"/>
</dbReference>
<comment type="similarity">
    <text evidence="1 3">Belongs to the glycosyl hydrolase 56 family.</text>
</comment>
<organism evidence="5 6">
    <name type="scientific">Trichostrongylus colubriformis</name>
    <name type="common">Black scour worm</name>
    <dbReference type="NCBI Taxonomy" id="6319"/>
    <lineage>
        <taxon>Eukaryota</taxon>
        <taxon>Metazoa</taxon>
        <taxon>Ecdysozoa</taxon>
        <taxon>Nematoda</taxon>
        <taxon>Chromadorea</taxon>
        <taxon>Rhabditida</taxon>
        <taxon>Rhabditina</taxon>
        <taxon>Rhabditomorpha</taxon>
        <taxon>Strongyloidea</taxon>
        <taxon>Trichostrongylidae</taxon>
        <taxon>Trichostrongylus</taxon>
    </lineage>
</organism>
<feature type="transmembrane region" description="Helical" evidence="4">
    <location>
        <begin position="20"/>
        <end position="47"/>
    </location>
</feature>
<evidence type="ECO:0000313" key="6">
    <source>
        <dbReference type="Proteomes" id="UP001331761"/>
    </source>
</evidence>
<keyword evidence="3" id="KW-0378">Hydrolase</keyword>
<accession>A0AAN8FRG8</accession>
<dbReference type="PANTHER" id="PTHR11769:SF35">
    <property type="entry name" value="HYALURONIDASE"/>
    <property type="match status" value="1"/>
</dbReference>
<keyword evidence="2" id="KW-1015">Disulfide bond</keyword>
<dbReference type="InterPro" id="IPR018155">
    <property type="entry name" value="Hyaluronidase"/>
</dbReference>
<keyword evidence="6" id="KW-1185">Reference proteome</keyword>
<dbReference type="EC" id="3.2.1.35" evidence="3"/>
<reference evidence="5 6" key="1">
    <citation type="submission" date="2019-10" db="EMBL/GenBank/DDBJ databases">
        <title>Assembly and Annotation for the nematode Trichostrongylus colubriformis.</title>
        <authorList>
            <person name="Martin J."/>
        </authorList>
    </citation>
    <scope>NUCLEOTIDE SEQUENCE [LARGE SCALE GENOMIC DNA]</scope>
    <source>
        <strain evidence="5">G859</strain>
        <tissue evidence="5">Whole worm</tissue>
    </source>
</reference>
<dbReference type="InterPro" id="IPR013785">
    <property type="entry name" value="Aldolase_TIM"/>
</dbReference>
<protein>
    <recommendedName>
        <fullName evidence="3">Hyaluronidase</fullName>
        <ecNumber evidence="3">3.2.1.35</ecNumber>
    </recommendedName>
</protein>
<evidence type="ECO:0000313" key="5">
    <source>
        <dbReference type="EMBL" id="KAK5984401.1"/>
    </source>
</evidence>
<evidence type="ECO:0000256" key="3">
    <source>
        <dbReference type="RuleBase" id="RU610713"/>
    </source>
</evidence>
<evidence type="ECO:0000256" key="1">
    <source>
        <dbReference type="ARBA" id="ARBA00008871"/>
    </source>
</evidence>
<dbReference type="GO" id="GO:0004415">
    <property type="term" value="F:hyalurononglucosaminidase activity"/>
    <property type="evidence" value="ECO:0007669"/>
    <property type="project" value="UniProtKB-UniRule"/>
</dbReference>
<dbReference type="PANTHER" id="PTHR11769">
    <property type="entry name" value="HYALURONIDASE"/>
    <property type="match status" value="1"/>
</dbReference>
<dbReference type="Gene3D" id="3.20.20.70">
    <property type="entry name" value="Aldolase class I"/>
    <property type="match status" value="1"/>
</dbReference>
<comment type="caution">
    <text evidence="5">The sequence shown here is derived from an EMBL/GenBank/DDBJ whole genome shotgun (WGS) entry which is preliminary data.</text>
</comment>
<sequence length="228" mass="27068">MSEVRFIRFYPTTLTTMGFIAYIFLIIAFLPCVLSATIPTFPVYWNIFTWHCKKTMMPLLEKFGFTQNEGHQFRGEKIAIFYEFNHGLYPYYKDYDINKPVHRGSPQNFSANDFIEHLKVSRENITKYIKNAGSSGLGILDFEEWRPLNDVNSVKKQHIPDKRASEEKNHYVEYWRLRKIKIKKCFVQDVVKGRHGQMAKVYEPNRVWQFEKVCPSHVLNTYKTNSNF</sequence>
<proteinExistence type="inferred from homology"/>
<dbReference type="GO" id="GO:0005975">
    <property type="term" value="P:carbohydrate metabolic process"/>
    <property type="evidence" value="ECO:0007669"/>
    <property type="project" value="InterPro"/>
</dbReference>